<organism evidence="2 3">
    <name type="scientific">Halorientalis brevis</name>
    <dbReference type="NCBI Taxonomy" id="1126241"/>
    <lineage>
        <taxon>Archaea</taxon>
        <taxon>Methanobacteriati</taxon>
        <taxon>Methanobacteriota</taxon>
        <taxon>Stenosarchaea group</taxon>
        <taxon>Halobacteria</taxon>
        <taxon>Halobacteriales</taxon>
        <taxon>Haloarculaceae</taxon>
        <taxon>Halorientalis</taxon>
    </lineage>
</organism>
<evidence type="ECO:0000313" key="3">
    <source>
        <dbReference type="Proteomes" id="UP001597119"/>
    </source>
</evidence>
<dbReference type="InterPro" id="IPR055755">
    <property type="entry name" value="DUF7331"/>
</dbReference>
<name>A0ABD6C554_9EURY</name>
<dbReference type="RefSeq" id="WP_247377719.1">
    <property type="nucleotide sequence ID" value="NZ_JALLGV010000004.1"/>
</dbReference>
<reference evidence="2 3" key="1">
    <citation type="journal article" date="2019" name="Int. J. Syst. Evol. Microbiol.">
        <title>The Global Catalogue of Microorganisms (GCM) 10K type strain sequencing project: providing services to taxonomists for standard genome sequencing and annotation.</title>
        <authorList>
            <consortium name="The Broad Institute Genomics Platform"/>
            <consortium name="The Broad Institute Genome Sequencing Center for Infectious Disease"/>
            <person name="Wu L."/>
            <person name="Ma J."/>
        </authorList>
    </citation>
    <scope>NUCLEOTIDE SEQUENCE [LARGE SCALE GENOMIC DNA]</scope>
    <source>
        <strain evidence="2 3">CGMCC 1.12125</strain>
    </source>
</reference>
<accession>A0ABD6C554</accession>
<evidence type="ECO:0000313" key="2">
    <source>
        <dbReference type="EMBL" id="MFD1585418.1"/>
    </source>
</evidence>
<gene>
    <name evidence="2" type="ORF">ACFR9U_00365</name>
</gene>
<dbReference type="AlphaFoldDB" id="A0ABD6C554"/>
<dbReference type="Pfam" id="PF24018">
    <property type="entry name" value="DUF7331"/>
    <property type="match status" value="1"/>
</dbReference>
<protein>
    <submittedName>
        <fullName evidence="2">Uncharacterized protein</fullName>
    </submittedName>
</protein>
<evidence type="ECO:0000256" key="1">
    <source>
        <dbReference type="SAM" id="MobiDB-lite"/>
    </source>
</evidence>
<feature type="region of interest" description="Disordered" evidence="1">
    <location>
        <begin position="1"/>
        <end position="32"/>
    </location>
</feature>
<sequence length="63" mass="6708">MSQADDTGEEAWGCSGQDEPQCGPRTGTPRIAAYESDGSHAVFTEPGNSDAWIATDHVVDVRK</sequence>
<dbReference type="Proteomes" id="UP001597119">
    <property type="component" value="Unassembled WGS sequence"/>
</dbReference>
<keyword evidence="3" id="KW-1185">Reference proteome</keyword>
<proteinExistence type="predicted"/>
<dbReference type="EMBL" id="JBHUDJ010000001">
    <property type="protein sequence ID" value="MFD1585418.1"/>
    <property type="molecule type" value="Genomic_DNA"/>
</dbReference>
<comment type="caution">
    <text evidence="2">The sequence shown here is derived from an EMBL/GenBank/DDBJ whole genome shotgun (WGS) entry which is preliminary data.</text>
</comment>